<evidence type="ECO:0000256" key="1">
    <source>
        <dbReference type="ARBA" id="ARBA00004141"/>
    </source>
</evidence>
<dbReference type="OrthoDB" id="9792945at2"/>
<proteinExistence type="predicted"/>
<keyword evidence="3 5" id="KW-1133">Transmembrane helix</keyword>
<evidence type="ECO:0000256" key="5">
    <source>
        <dbReference type="SAM" id="Phobius"/>
    </source>
</evidence>
<gene>
    <name evidence="7" type="ORF">SAMN05192576_1207</name>
</gene>
<protein>
    <submittedName>
        <fullName evidence="7">Membrane protein implicated in regulation of membrane protease activity</fullName>
    </submittedName>
</protein>
<evidence type="ECO:0000259" key="6">
    <source>
        <dbReference type="Pfam" id="PF01957"/>
    </source>
</evidence>
<dbReference type="GO" id="GO:0008233">
    <property type="term" value="F:peptidase activity"/>
    <property type="evidence" value="ECO:0007669"/>
    <property type="project" value="UniProtKB-KW"/>
</dbReference>
<dbReference type="EMBL" id="FNIC01000001">
    <property type="protein sequence ID" value="SDM89744.1"/>
    <property type="molecule type" value="Genomic_DNA"/>
</dbReference>
<dbReference type="SUPFAM" id="SSF141322">
    <property type="entry name" value="NfeD domain-like"/>
    <property type="match status" value="1"/>
</dbReference>
<dbReference type="PANTHER" id="PTHR33507:SF3">
    <property type="entry name" value="INNER MEMBRANE PROTEIN YBBJ"/>
    <property type="match status" value="1"/>
</dbReference>
<accession>A0A1G9WYV6</accession>
<evidence type="ECO:0000313" key="7">
    <source>
        <dbReference type="EMBL" id="SDM89744.1"/>
    </source>
</evidence>
<dbReference type="AlphaFoldDB" id="A0A1G9WYV6"/>
<evidence type="ECO:0000256" key="2">
    <source>
        <dbReference type="ARBA" id="ARBA00022692"/>
    </source>
</evidence>
<evidence type="ECO:0000313" key="8">
    <source>
        <dbReference type="Proteomes" id="UP000199004"/>
    </source>
</evidence>
<keyword evidence="8" id="KW-1185">Reference proteome</keyword>
<dbReference type="STRING" id="1005944.SAMN05192576_1207"/>
<dbReference type="Proteomes" id="UP000199004">
    <property type="component" value="Unassembled WGS sequence"/>
</dbReference>
<dbReference type="GO" id="GO:0006508">
    <property type="term" value="P:proteolysis"/>
    <property type="evidence" value="ECO:0007669"/>
    <property type="project" value="UniProtKB-KW"/>
</dbReference>
<dbReference type="PANTHER" id="PTHR33507">
    <property type="entry name" value="INNER MEMBRANE PROTEIN YBBJ"/>
    <property type="match status" value="1"/>
</dbReference>
<dbReference type="InterPro" id="IPR012340">
    <property type="entry name" value="NA-bd_OB-fold"/>
</dbReference>
<dbReference type="Gene3D" id="2.40.50.140">
    <property type="entry name" value="Nucleic acid-binding proteins"/>
    <property type="match status" value="1"/>
</dbReference>
<dbReference type="GO" id="GO:0005886">
    <property type="term" value="C:plasma membrane"/>
    <property type="evidence" value="ECO:0007669"/>
    <property type="project" value="TreeGrafter"/>
</dbReference>
<keyword evidence="7" id="KW-0378">Hydrolase</keyword>
<dbReference type="InterPro" id="IPR002810">
    <property type="entry name" value="NfeD-like_C"/>
</dbReference>
<keyword evidence="2 5" id="KW-0812">Transmembrane</keyword>
<feature type="transmembrane region" description="Helical" evidence="5">
    <location>
        <begin position="51"/>
        <end position="69"/>
    </location>
</feature>
<feature type="domain" description="NfeD-like C-terminal" evidence="6">
    <location>
        <begin position="89"/>
        <end position="147"/>
    </location>
</feature>
<keyword evidence="7" id="KW-0645">Protease</keyword>
<sequence length="153" mass="15932">MDWLADNLWQTWLGVAIVLGVAEMFSLDLVLIMVAAGAVAGMIVALVGAPFAIQALVAAGASVAMLALVRPQLARRFHGGPELSLGHGKLVGQRAVVTETITGLDVGRIRLAGEIWSAAPYDEHLTITPGQTVEVLAIKGATAYVHPVATLDS</sequence>
<dbReference type="RefSeq" id="WP_091022681.1">
    <property type="nucleotide sequence ID" value="NZ_BKAE01000001.1"/>
</dbReference>
<reference evidence="7 8" key="1">
    <citation type="submission" date="2016-10" db="EMBL/GenBank/DDBJ databases">
        <authorList>
            <person name="de Groot N.N."/>
        </authorList>
    </citation>
    <scope>NUCLEOTIDE SEQUENCE [LARGE SCALE GENOMIC DNA]</scope>
    <source>
        <strain evidence="7 8">CGMCC 1.11147</strain>
    </source>
</reference>
<name>A0A1G9WYV6_9ACTN</name>
<dbReference type="InterPro" id="IPR052165">
    <property type="entry name" value="Membrane_assoc_protease"/>
</dbReference>
<evidence type="ECO:0000256" key="3">
    <source>
        <dbReference type="ARBA" id="ARBA00022989"/>
    </source>
</evidence>
<evidence type="ECO:0000256" key="4">
    <source>
        <dbReference type="ARBA" id="ARBA00023136"/>
    </source>
</evidence>
<organism evidence="7 8">
    <name type="scientific">Nocardioides szechwanensis</name>
    <dbReference type="NCBI Taxonomy" id="1005944"/>
    <lineage>
        <taxon>Bacteria</taxon>
        <taxon>Bacillati</taxon>
        <taxon>Actinomycetota</taxon>
        <taxon>Actinomycetes</taxon>
        <taxon>Propionibacteriales</taxon>
        <taxon>Nocardioidaceae</taxon>
        <taxon>Nocardioides</taxon>
    </lineage>
</organism>
<dbReference type="Pfam" id="PF01957">
    <property type="entry name" value="NfeD"/>
    <property type="match status" value="1"/>
</dbReference>
<comment type="subcellular location">
    <subcellularLocation>
        <location evidence="1">Membrane</location>
        <topology evidence="1">Multi-pass membrane protein</topology>
    </subcellularLocation>
</comment>
<keyword evidence="4 5" id="KW-0472">Membrane</keyword>
<feature type="transmembrane region" description="Helical" evidence="5">
    <location>
        <begin position="12"/>
        <end position="45"/>
    </location>
</feature>